<keyword evidence="4" id="KW-1185">Reference proteome</keyword>
<dbReference type="AlphaFoldDB" id="A0A928V1C1"/>
<dbReference type="InterPro" id="IPR005184">
    <property type="entry name" value="DUF306_Meta_HslJ"/>
</dbReference>
<feature type="domain" description="DUF4377" evidence="2">
    <location>
        <begin position="191"/>
        <end position="274"/>
    </location>
</feature>
<dbReference type="InterPro" id="IPR053147">
    <property type="entry name" value="Hsp_HslJ-like"/>
</dbReference>
<dbReference type="InterPro" id="IPR038670">
    <property type="entry name" value="HslJ-like_sf"/>
</dbReference>
<evidence type="ECO:0000259" key="1">
    <source>
        <dbReference type="Pfam" id="PF03724"/>
    </source>
</evidence>
<dbReference type="PANTHER" id="PTHR35535:SF1">
    <property type="entry name" value="HEAT SHOCK PROTEIN HSLJ"/>
    <property type="match status" value="1"/>
</dbReference>
<organism evidence="3 4">
    <name type="scientific">Cellvibrio polysaccharolyticus</name>
    <dbReference type="NCBI Taxonomy" id="2082724"/>
    <lineage>
        <taxon>Bacteria</taxon>
        <taxon>Pseudomonadati</taxon>
        <taxon>Pseudomonadota</taxon>
        <taxon>Gammaproteobacteria</taxon>
        <taxon>Cellvibrionales</taxon>
        <taxon>Cellvibrionaceae</taxon>
        <taxon>Cellvibrio</taxon>
    </lineage>
</organism>
<gene>
    <name evidence="3" type="ORF">C4F51_02130</name>
</gene>
<reference evidence="3" key="1">
    <citation type="submission" date="2018-07" db="EMBL/GenBank/DDBJ databases">
        <title>Genome assembly of strain Ka43.</title>
        <authorList>
            <person name="Kukolya J."/>
            <person name="Nagy I."/>
            <person name="Horvath B."/>
            <person name="Toth A."/>
        </authorList>
    </citation>
    <scope>NUCLEOTIDE SEQUENCE</scope>
    <source>
        <strain evidence="3">KB43</strain>
    </source>
</reference>
<dbReference type="Proteomes" id="UP000652567">
    <property type="component" value="Unassembled WGS sequence"/>
</dbReference>
<feature type="domain" description="DUF306" evidence="1">
    <location>
        <begin position="79"/>
        <end position="168"/>
    </location>
</feature>
<dbReference type="Pfam" id="PF14302">
    <property type="entry name" value="DUF4377"/>
    <property type="match status" value="1"/>
</dbReference>
<protein>
    <submittedName>
        <fullName evidence="3">DUF4377 domain-containing protein</fullName>
    </submittedName>
</protein>
<comment type="caution">
    <text evidence="3">The sequence shown here is derived from an EMBL/GenBank/DDBJ whole genome shotgun (WGS) entry which is preliminary data.</text>
</comment>
<dbReference type="EMBL" id="PRDL01000001">
    <property type="protein sequence ID" value="MBE8715983.1"/>
    <property type="molecule type" value="Genomic_DNA"/>
</dbReference>
<dbReference type="Pfam" id="PF03724">
    <property type="entry name" value="META"/>
    <property type="match status" value="1"/>
</dbReference>
<name>A0A928V1C1_9GAMM</name>
<dbReference type="Gene3D" id="2.40.128.270">
    <property type="match status" value="1"/>
</dbReference>
<dbReference type="PANTHER" id="PTHR35535">
    <property type="entry name" value="HEAT SHOCK PROTEIN HSLJ"/>
    <property type="match status" value="1"/>
</dbReference>
<proteinExistence type="predicted"/>
<evidence type="ECO:0000259" key="2">
    <source>
        <dbReference type="Pfam" id="PF14302"/>
    </source>
</evidence>
<dbReference type="InterPro" id="IPR025485">
    <property type="entry name" value="DUF4377"/>
</dbReference>
<evidence type="ECO:0000313" key="4">
    <source>
        <dbReference type="Proteomes" id="UP000652567"/>
    </source>
</evidence>
<evidence type="ECO:0000313" key="3">
    <source>
        <dbReference type="EMBL" id="MBE8715983.1"/>
    </source>
</evidence>
<accession>A0A928V1C1</accession>
<sequence>MESGISENAMKLLHYAFLPGVILLSACERDNAVPPPQTGVVASVAAVSEPSLDRSRLSHFHWRLHDASDPEGDRIDALFGDISNRVQIDFDEDRLAIIGGCNQLGGSYSIDRTTLKPGQLVQTMKACDDSLMRREAALKSHFEGELQIQLSDSETPLLTLTKNDGSALIFEGINTAESRYGTDSELVFLEVQPLRVSCHHPLMPEHECLQVRDVEYDEDGAKVAVGEWQFLYQEIEGYSHERGVRTILRLKRFPLINPPADGPGVAYVLDMAVESEIREDNIPATAP</sequence>